<reference evidence="1" key="1">
    <citation type="submission" date="2020-02" db="EMBL/GenBank/DDBJ databases">
        <authorList>
            <person name="Meier V. D."/>
        </authorList>
    </citation>
    <scope>NUCLEOTIDE SEQUENCE</scope>
    <source>
        <strain evidence="1">AVDCRST_MAG69</strain>
    </source>
</reference>
<proteinExistence type="predicted"/>
<organism evidence="1">
    <name type="scientific">uncultured Solirubrobacteraceae bacterium</name>
    <dbReference type="NCBI Taxonomy" id="1162706"/>
    <lineage>
        <taxon>Bacteria</taxon>
        <taxon>Bacillati</taxon>
        <taxon>Actinomycetota</taxon>
        <taxon>Thermoleophilia</taxon>
        <taxon>Solirubrobacterales</taxon>
        <taxon>Solirubrobacteraceae</taxon>
        <taxon>environmental samples</taxon>
    </lineage>
</organism>
<protein>
    <submittedName>
        <fullName evidence="1">Uncharacterized protein</fullName>
    </submittedName>
</protein>
<dbReference type="Gene3D" id="3.40.1000.10">
    <property type="entry name" value="Mog1/PsbP, alpha/beta/alpha sandwich"/>
    <property type="match status" value="1"/>
</dbReference>
<sequence length="205" mass="22365">MPELLARVPRRLAVGLAVLAGLLMVALVAARLAPGEPAKAFVHRAEPPFNFIYGDRLEPAEEKRSGEIVALEERRGELFIQSFAVRGFSVPAHRPGTVGGIMPIVGDTQIDALARRFDEFELVSEGKARINEVPGYELIFRARLGERRLYGRVVLLPEPIPGSRRAVALELLGTPVSGAANARDVGNNGVLKLPLRSFRFGVERP</sequence>
<dbReference type="EMBL" id="CADCVP010000222">
    <property type="protein sequence ID" value="CAA9503968.1"/>
    <property type="molecule type" value="Genomic_DNA"/>
</dbReference>
<gene>
    <name evidence="1" type="ORF">AVDCRST_MAG69-2074</name>
</gene>
<name>A0A6J4SSG5_9ACTN</name>
<evidence type="ECO:0000313" key="1">
    <source>
        <dbReference type="EMBL" id="CAA9503968.1"/>
    </source>
</evidence>
<dbReference type="AlphaFoldDB" id="A0A6J4SSG5"/>
<accession>A0A6J4SSG5</accession>